<keyword evidence="3 7" id="KW-1134">Transmembrane beta strand</keyword>
<evidence type="ECO:0000256" key="1">
    <source>
        <dbReference type="ARBA" id="ARBA00004571"/>
    </source>
</evidence>
<feature type="non-terminal residue" evidence="8">
    <location>
        <position position="1"/>
    </location>
</feature>
<keyword evidence="10" id="KW-1185">Reference proteome</keyword>
<comment type="caution">
    <text evidence="8">The sequence shown here is derived from an EMBL/GenBank/DDBJ whole genome shotgun (WGS) entry which is preliminary data.</text>
</comment>
<evidence type="ECO:0000313" key="10">
    <source>
        <dbReference type="Proteomes" id="UP001497045"/>
    </source>
</evidence>
<name>A0ABU9IF34_9SPHN</name>
<keyword evidence="4 7" id="KW-0812">Transmembrane</keyword>
<dbReference type="InterPro" id="IPR036942">
    <property type="entry name" value="Beta-barrel_TonB_sf"/>
</dbReference>
<evidence type="ECO:0000256" key="2">
    <source>
        <dbReference type="ARBA" id="ARBA00022448"/>
    </source>
</evidence>
<reference evidence="8 10" key="1">
    <citation type="submission" date="2024-04" db="EMBL/GenBank/DDBJ databases">
        <title>Aurantiacibacter sp. DGU6 16S ribosomal RNA gene Genome sequencing and assembly.</title>
        <authorList>
            <person name="Park S."/>
        </authorList>
    </citation>
    <scope>NUCLEOTIDE SEQUENCE [LARGE SCALE GENOMIC DNA]</scope>
    <source>
        <strain evidence="8 10">DGU6</strain>
    </source>
</reference>
<dbReference type="RefSeq" id="WP_341673516.1">
    <property type="nucleotide sequence ID" value="NZ_JBBYHV010000001.1"/>
</dbReference>
<keyword evidence="5 7" id="KW-0472">Membrane</keyword>
<evidence type="ECO:0000256" key="5">
    <source>
        <dbReference type="ARBA" id="ARBA00023136"/>
    </source>
</evidence>
<evidence type="ECO:0000256" key="6">
    <source>
        <dbReference type="ARBA" id="ARBA00023237"/>
    </source>
</evidence>
<protein>
    <recommendedName>
        <fullName evidence="11">TonB-dependent receptor</fullName>
    </recommendedName>
</protein>
<organism evidence="8 10">
    <name type="scientific">Aurantiacibacter gilvus</name>
    <dbReference type="NCBI Taxonomy" id="3139141"/>
    <lineage>
        <taxon>Bacteria</taxon>
        <taxon>Pseudomonadati</taxon>
        <taxon>Pseudomonadota</taxon>
        <taxon>Alphaproteobacteria</taxon>
        <taxon>Sphingomonadales</taxon>
        <taxon>Erythrobacteraceae</taxon>
        <taxon>Aurantiacibacter</taxon>
    </lineage>
</organism>
<dbReference type="Proteomes" id="UP001497045">
    <property type="component" value="Unassembled WGS sequence"/>
</dbReference>
<evidence type="ECO:0008006" key="11">
    <source>
        <dbReference type="Google" id="ProtNLM"/>
    </source>
</evidence>
<accession>A0ABU9IF34</accession>
<keyword evidence="2 7" id="KW-0813">Transport</keyword>
<evidence type="ECO:0000256" key="7">
    <source>
        <dbReference type="PROSITE-ProRule" id="PRU01360"/>
    </source>
</evidence>
<evidence type="ECO:0000313" key="9">
    <source>
        <dbReference type="EMBL" id="MEL1252138.1"/>
    </source>
</evidence>
<dbReference type="EMBL" id="JBBYHV010000001">
    <property type="protein sequence ID" value="MEL1251001.1"/>
    <property type="molecule type" value="Genomic_DNA"/>
</dbReference>
<keyword evidence="6 7" id="KW-0998">Cell outer membrane</keyword>
<comment type="subcellular location">
    <subcellularLocation>
        <location evidence="1 7">Cell outer membrane</location>
        <topology evidence="1 7">Multi-pass membrane protein</topology>
    </subcellularLocation>
</comment>
<sequence length="60" mass="7083">ANARVTWRNEEEDLSIALEVTNLTDEYYFYSSFDQRNNNGGRIATPARPREWAITLRKDF</sequence>
<dbReference type="Gene3D" id="2.40.170.20">
    <property type="entry name" value="TonB-dependent receptor, beta-barrel domain"/>
    <property type="match status" value="1"/>
</dbReference>
<gene>
    <name evidence="8" type="ORF">AAEO60_09985</name>
    <name evidence="9" type="ORF">AAEO60_15785</name>
</gene>
<evidence type="ECO:0000256" key="4">
    <source>
        <dbReference type="ARBA" id="ARBA00022692"/>
    </source>
</evidence>
<evidence type="ECO:0000256" key="3">
    <source>
        <dbReference type="ARBA" id="ARBA00022452"/>
    </source>
</evidence>
<dbReference type="EMBL" id="JBBYHV010000002">
    <property type="protein sequence ID" value="MEL1252138.1"/>
    <property type="molecule type" value="Genomic_DNA"/>
</dbReference>
<dbReference type="SUPFAM" id="SSF56935">
    <property type="entry name" value="Porins"/>
    <property type="match status" value="1"/>
</dbReference>
<proteinExistence type="inferred from homology"/>
<comment type="similarity">
    <text evidence="7">Belongs to the TonB-dependent receptor family.</text>
</comment>
<evidence type="ECO:0000313" key="8">
    <source>
        <dbReference type="EMBL" id="MEL1251001.1"/>
    </source>
</evidence>
<dbReference type="PROSITE" id="PS52016">
    <property type="entry name" value="TONB_DEPENDENT_REC_3"/>
    <property type="match status" value="1"/>
</dbReference>
<dbReference type="InterPro" id="IPR039426">
    <property type="entry name" value="TonB-dep_rcpt-like"/>
</dbReference>